<sequence>MNDFQLKLILSLLGGVVFSFVFIVLAFALPLDKKGHVYKKIPKGVLEKVSHSASQR</sequence>
<dbReference type="PATRIC" id="fig|929558.5.peg.2401"/>
<gene>
    <name evidence="2" type="ORF">SMGD1_2411</name>
</gene>
<comment type="caution">
    <text evidence="2">The sequence shown here is derived from an EMBL/GenBank/DDBJ whole genome shotgun (WGS) entry which is preliminary data.</text>
</comment>
<dbReference type="HOGENOM" id="CLU_207031_0_0_7"/>
<evidence type="ECO:0000313" key="3">
    <source>
        <dbReference type="Proteomes" id="UP000006431"/>
    </source>
</evidence>
<name>B6BN66_SULGG</name>
<protein>
    <submittedName>
        <fullName evidence="2">Uncharacterized protein</fullName>
    </submittedName>
</protein>
<reference evidence="2 3" key="1">
    <citation type="journal article" date="2012" name="Proc. Natl. Acad. Sci. U.S.A.">
        <title>Genome and physiology of a model Epsilonproteobacterium responsible for sulfide detoxification in marine oxygen depletion zones.</title>
        <authorList>
            <person name="Grote J."/>
            <person name="Schott T."/>
            <person name="Bruckner C.G."/>
            <person name="Glockner F.O."/>
            <person name="Jost G."/>
            <person name="Teeling H."/>
            <person name="Labrenz M."/>
            <person name="Jurgens K."/>
        </authorList>
    </citation>
    <scope>NUCLEOTIDE SEQUENCE [LARGE SCALE GENOMIC DNA]</scope>
    <source>
        <strain evidence="2 3">GD1</strain>
    </source>
</reference>
<dbReference type="AlphaFoldDB" id="B6BN66"/>
<feature type="transmembrane region" description="Helical" evidence="1">
    <location>
        <begin position="6"/>
        <end position="31"/>
    </location>
</feature>
<accession>B6BN66</accession>
<proteinExistence type="predicted"/>
<keyword evidence="1" id="KW-0812">Transmembrane</keyword>
<dbReference type="RefSeq" id="WP_008339729.1">
    <property type="nucleotide sequence ID" value="NZ_AFRZ01000001.1"/>
</dbReference>
<keyword evidence="3" id="KW-1185">Reference proteome</keyword>
<evidence type="ECO:0000256" key="1">
    <source>
        <dbReference type="SAM" id="Phobius"/>
    </source>
</evidence>
<keyword evidence="1" id="KW-0472">Membrane</keyword>
<dbReference type="Proteomes" id="UP000006431">
    <property type="component" value="Unassembled WGS sequence"/>
</dbReference>
<dbReference type="EMBL" id="AFRZ01000001">
    <property type="protein sequence ID" value="EHP30934.1"/>
    <property type="molecule type" value="Genomic_DNA"/>
</dbReference>
<evidence type="ECO:0000313" key="2">
    <source>
        <dbReference type="EMBL" id="EHP30934.1"/>
    </source>
</evidence>
<organism evidence="2 3">
    <name type="scientific">Sulfurimonas gotlandica (strain DSM 19862 / JCM 16533 / GD1)</name>
    <dbReference type="NCBI Taxonomy" id="929558"/>
    <lineage>
        <taxon>Bacteria</taxon>
        <taxon>Pseudomonadati</taxon>
        <taxon>Campylobacterota</taxon>
        <taxon>Epsilonproteobacteria</taxon>
        <taxon>Campylobacterales</taxon>
        <taxon>Sulfurimonadaceae</taxon>
        <taxon>Sulfurimonas</taxon>
    </lineage>
</organism>
<accession>H1FZ50</accession>
<keyword evidence="1" id="KW-1133">Transmembrane helix</keyword>